<dbReference type="InterPro" id="IPR046201">
    <property type="entry name" value="DUF6234"/>
</dbReference>
<keyword evidence="1" id="KW-1133">Transmembrane helix</keyword>
<dbReference type="Proteomes" id="UP000236178">
    <property type="component" value="Unassembled WGS sequence"/>
</dbReference>
<keyword evidence="1" id="KW-0812">Transmembrane</keyword>
<evidence type="ECO:0000256" key="1">
    <source>
        <dbReference type="SAM" id="Phobius"/>
    </source>
</evidence>
<dbReference type="RefSeq" id="WP_103547201.1">
    <property type="nucleotide sequence ID" value="NZ_JBHJSK010000002.1"/>
</dbReference>
<feature type="transmembrane region" description="Helical" evidence="1">
    <location>
        <begin position="28"/>
        <end position="50"/>
    </location>
</feature>
<keyword evidence="1" id="KW-0472">Membrane</keyword>
<reference evidence="3 4" key="1">
    <citation type="submission" date="2017-12" db="EMBL/GenBank/DDBJ databases">
        <title>Streptomyces populusis sp. nov., a novel endophytic actinobacterium isolated from stems of Populus adenopoda Maxim.</title>
        <authorList>
            <person name="Wang Z."/>
        </authorList>
    </citation>
    <scope>NUCLEOTIDE SEQUENCE [LARGE SCALE GENOMIC DNA]</scope>
    <source>
        <strain evidence="3 4">A249</strain>
    </source>
</reference>
<feature type="transmembrane region" description="Helical" evidence="1">
    <location>
        <begin position="70"/>
        <end position="88"/>
    </location>
</feature>
<name>A0A2I0SY91_9ACTN</name>
<feature type="domain" description="DUF6234" evidence="2">
    <location>
        <begin position="21"/>
        <end position="133"/>
    </location>
</feature>
<evidence type="ECO:0000313" key="3">
    <source>
        <dbReference type="EMBL" id="PKT74891.1"/>
    </source>
</evidence>
<evidence type="ECO:0000313" key="4">
    <source>
        <dbReference type="Proteomes" id="UP000236178"/>
    </source>
</evidence>
<sequence>MNLPIAPPAFDATTGPGRRRRADRGADIGAGCGLVLLELIALAVIFGLWFLSGFDLDPGRTVTSDSLWEYLAAAGGVGLLAIAAAVIAARVGAVVTVAAQAVMAVLVCALVLGGAAVQSHQDRLCRDMPSAVSCKGDDQ</sequence>
<proteinExistence type="predicted"/>
<evidence type="ECO:0000259" key="2">
    <source>
        <dbReference type="Pfam" id="PF19747"/>
    </source>
</evidence>
<dbReference type="EMBL" id="PJOS01000001">
    <property type="protein sequence ID" value="PKT74891.1"/>
    <property type="molecule type" value="Genomic_DNA"/>
</dbReference>
<protein>
    <recommendedName>
        <fullName evidence="2">DUF6234 domain-containing protein</fullName>
    </recommendedName>
</protein>
<dbReference type="AlphaFoldDB" id="A0A2I0SY91"/>
<organism evidence="3 4">
    <name type="scientific">Streptomyces populi</name>
    <dbReference type="NCBI Taxonomy" id="2058924"/>
    <lineage>
        <taxon>Bacteria</taxon>
        <taxon>Bacillati</taxon>
        <taxon>Actinomycetota</taxon>
        <taxon>Actinomycetes</taxon>
        <taxon>Kitasatosporales</taxon>
        <taxon>Streptomycetaceae</taxon>
        <taxon>Streptomyces</taxon>
    </lineage>
</organism>
<gene>
    <name evidence="3" type="ORF">CW362_00385</name>
</gene>
<accession>A0A2I0SY91</accession>
<comment type="caution">
    <text evidence="3">The sequence shown here is derived from an EMBL/GenBank/DDBJ whole genome shotgun (WGS) entry which is preliminary data.</text>
</comment>
<keyword evidence="4" id="KW-1185">Reference proteome</keyword>
<dbReference type="Pfam" id="PF19747">
    <property type="entry name" value="DUF6234"/>
    <property type="match status" value="1"/>
</dbReference>
<feature type="transmembrane region" description="Helical" evidence="1">
    <location>
        <begin position="95"/>
        <end position="117"/>
    </location>
</feature>